<reference evidence="1 2" key="1">
    <citation type="journal article" date="2008" name="Virology">
        <title>Characterization of Pseudomonas chlororaphis myovirus 201varphi2-1 via genomic sequencing, mass spectrometry, and electron microscopy.</title>
        <authorList>
            <person name="Thomas J.A."/>
            <person name="Rolando M.R."/>
            <person name="Carroll C.A."/>
            <person name="Shen P.S."/>
            <person name="Belnap D.M."/>
            <person name="Weintraub S.T."/>
            <person name="Serwer P."/>
            <person name="Hardies S.C."/>
        </authorList>
    </citation>
    <scope>NUCLEOTIDE SEQUENCE</scope>
</reference>
<name>B3FJQ9_BP201</name>
<dbReference type="Proteomes" id="UP000002421">
    <property type="component" value="Segment"/>
</dbReference>
<organism evidence="1 2">
    <name type="scientific">Pseudomonas phage 201phi2-1</name>
    <name type="common">Pseudomonas chlororaphis phage 201phi2-1</name>
    <dbReference type="NCBI Taxonomy" id="198110"/>
    <lineage>
        <taxon>Viruses</taxon>
        <taxon>Duplodnaviria</taxon>
        <taxon>Heunggongvirae</taxon>
        <taxon>Uroviricota</taxon>
        <taxon>Caudoviricetes</taxon>
        <taxon>Chimalliviridae</taxon>
        <taxon>Serwervirus</taxon>
        <taxon>Serwervirus 201phi21</taxon>
    </lineage>
</organism>
<evidence type="ECO:0000313" key="2">
    <source>
        <dbReference type="Proteomes" id="UP000002421"/>
    </source>
</evidence>
<dbReference type="EMBL" id="EU197055">
    <property type="protein sequence ID" value="ABY63224.1"/>
    <property type="molecule type" value="Genomic_DNA"/>
</dbReference>
<sequence length="115" mass="13351">MYVEFFNISTQKCYYLCGTLADPVAIVYKRNVTDMMLKLDVEMKVMDVFDIVRPVVDRLIEVEGSGFWVVKIFDFTDESTTSITRHRLTKEYGIYRVGEPTYIDGVLQPTKFISV</sequence>
<proteinExistence type="predicted"/>
<dbReference type="RefSeq" id="YP_001957120.1">
    <property type="nucleotide sequence ID" value="NC_010821.1"/>
</dbReference>
<organismHost>
    <name type="scientific">Pseudomonas chlororaphis</name>
    <dbReference type="NCBI Taxonomy" id="587753"/>
</organismHost>
<dbReference type="KEGG" id="vg:6372265"/>
<protein>
    <submittedName>
        <fullName evidence="1">Uncharacterized protein</fullName>
    </submittedName>
</protein>
<accession>B3FJQ9</accession>
<keyword evidence="2" id="KW-1185">Reference proteome</keyword>
<evidence type="ECO:0000313" key="1">
    <source>
        <dbReference type="EMBL" id="ABY63224.1"/>
    </source>
</evidence>
<gene>
    <name evidence="1" type="ORF">201phi2-1p400</name>
</gene>